<sequence length="1438" mass="154111">MTETTYCFSGNDIFYSEKAAGLKRAGPSCTKKTTSTASYYIFECGQNACGDPTTPQDNIIVYHHDGTTLTQKTDDKYYLIEDKKKLYQCKNADEGKCTDVSTAAGHYMDEVTGSMVTCASSSCAPVDPSIKGYFLNKAATAGTSGNSVIQCDGTGCSVITTDPEDYTGVGSVKVEVDDGHTTTTVTLCISGQCGDDEVEEISSTPSYHSLEVSANVFPGVANAGRIPVKVGADGSATMIADNSLPTCDASNTCSTGKYCKEINESGKLIIKLGSSGTCTAITNTNGADAFGTIDSAKDYIAYFNDDFEKEGTKTSATMAYSCTFTGSGTFNLSSCTYMRGFTEIGDSTVHCSGWKGEKCTSTEKASIPECGENNVKLNIGANNAPCSGIELPTDDSVKYAVFYPTDANEYYGIGVPKIYALALAKTSVVLSDSAKFKAGYQINLAVTGTKKNALIYCTTEDSISTCSVMDAHNGYYHPNGGENTDKLIKCDVSGCTLETIAAESYYINASTLDKSKIILCKEDGGIKCNSIEHGATANSPFHIIDNGTSKRVITCLASEGCYLEEKVKGYFLNSDTTEGAKKLITCNGTDCAASGADPTDYAGVGTMKVTENGITLCITVGCNGNGEIKVESSSAAPVYKTVTLATNSDFPGNGSGDTTISIRIGNDGSVLLLEDTGLTDTCAANIHCISSSKIKHNAEEEEMEEDAAGTYVYYFNTENERIDPPTLPGNIPNIMAYECIYDDTPALESCSLVKGYVVDSRTAITIHCSGWKHEGCRIISTTACASGDEDDTDTKYIVRSGNEFKLYDFDGDGAKTFALNKARGVITAKILTDGYTYKEETTLNTDTTLLFYCDGGFCKQTKGYMVAKNEDEADTLYSNDSGTWKEMISEDQACSTSSHVGNILMEGTPKIQLCKAASSTHDVINTGLYFYASGSSYTVLLGNHATTSTVVERIEMKNGYYLLNDNGLATNTGNALIQCTKSICKKIDPEVAFYPNAAGGKMIKCTLNGESTTCALDDTAGYYVDINKGLLSCDGSGTCESLDRVGYFLNKGDEVENIYIQCSTSECTEIPAPTDKCDDTLIGKLALLDDKSNADPTDDEHCLCLDSTISSDKFADSSFAMVKFSTGSVFKSYVSKNTYYGLVEIKSSYISLLFDNTKSVYCVEKAKLKATETACTDEEITATTHENYICNVDGVCIPATSTETLPESIRNVKKEESTEDDLSNAINNDCQVLNGNNCASNTYYLVDPLSYEITDIGKLYLCKNENEPCQEVSNVGYYIVDKTNSYSCQESGVSMECSIIKTIGTCAGNTDVGKIVYVAGKFSICLNFDGENGISVDLESVSNGNYIIGKNANTDIFGIGVNDDFAIININDKVVTLNSTYNNNLKYVYANKSDKLKLLEKGNTCPTKTGGSLDTLKLMELECEYGKCKDITPAPPEE</sequence>
<reference evidence="1 2" key="1">
    <citation type="submission" date="2016-08" db="EMBL/GenBank/DDBJ databases">
        <title>A Parts List for Fungal Cellulosomes Revealed by Comparative Genomics.</title>
        <authorList>
            <consortium name="DOE Joint Genome Institute"/>
            <person name="Haitjema C.H."/>
            <person name="Gilmore S.P."/>
            <person name="Henske J.K."/>
            <person name="Solomon K.V."/>
            <person name="De Groot R."/>
            <person name="Kuo A."/>
            <person name="Mondo S.J."/>
            <person name="Salamov A.A."/>
            <person name="Labutti K."/>
            <person name="Zhao Z."/>
            <person name="Chiniquy J."/>
            <person name="Barry K."/>
            <person name="Brewer H.M."/>
            <person name="Purvine S.O."/>
            <person name="Wright A.T."/>
            <person name="Boxma B."/>
            <person name="Van Alen T."/>
            <person name="Hackstein J.H."/>
            <person name="Baker S.E."/>
            <person name="Grigoriev I.V."/>
            <person name="O'Malley M.A."/>
        </authorList>
    </citation>
    <scope>NUCLEOTIDE SEQUENCE [LARGE SCALE GENOMIC DNA]</scope>
    <source>
        <strain evidence="1 2">G1</strain>
    </source>
</reference>
<organism evidence="1 2">
    <name type="scientific">Neocallimastix californiae</name>
    <dbReference type="NCBI Taxonomy" id="1754190"/>
    <lineage>
        <taxon>Eukaryota</taxon>
        <taxon>Fungi</taxon>
        <taxon>Fungi incertae sedis</taxon>
        <taxon>Chytridiomycota</taxon>
        <taxon>Chytridiomycota incertae sedis</taxon>
        <taxon>Neocallimastigomycetes</taxon>
        <taxon>Neocallimastigales</taxon>
        <taxon>Neocallimastigaceae</taxon>
        <taxon>Neocallimastix</taxon>
    </lineage>
</organism>
<dbReference type="Proteomes" id="UP000193920">
    <property type="component" value="Unassembled WGS sequence"/>
</dbReference>
<evidence type="ECO:0000313" key="1">
    <source>
        <dbReference type="EMBL" id="ORY13988.1"/>
    </source>
</evidence>
<dbReference type="EMBL" id="MCOG01000354">
    <property type="protein sequence ID" value="ORY13988.1"/>
    <property type="molecule type" value="Genomic_DNA"/>
</dbReference>
<protein>
    <recommendedName>
        <fullName evidence="3">Scaffoldin</fullName>
    </recommendedName>
</protein>
<accession>A0A1Y1ZUT8</accession>
<keyword evidence="2" id="KW-1185">Reference proteome</keyword>
<comment type="caution">
    <text evidence="1">The sequence shown here is derived from an EMBL/GenBank/DDBJ whole genome shotgun (WGS) entry which is preliminary data.</text>
</comment>
<proteinExistence type="predicted"/>
<name>A0A1Y1ZUT8_9FUNG</name>
<evidence type="ECO:0000313" key="2">
    <source>
        <dbReference type="Proteomes" id="UP000193920"/>
    </source>
</evidence>
<evidence type="ECO:0008006" key="3">
    <source>
        <dbReference type="Google" id="ProtNLM"/>
    </source>
</evidence>
<gene>
    <name evidence="1" type="ORF">LY90DRAFT_518111</name>
</gene>